<dbReference type="AlphaFoldDB" id="X0VNH2"/>
<organism evidence="1">
    <name type="scientific">marine sediment metagenome</name>
    <dbReference type="NCBI Taxonomy" id="412755"/>
    <lineage>
        <taxon>unclassified sequences</taxon>
        <taxon>metagenomes</taxon>
        <taxon>ecological metagenomes</taxon>
    </lineage>
</organism>
<name>X0VNH2_9ZZZZ</name>
<reference evidence="1" key="1">
    <citation type="journal article" date="2014" name="Front. Microbiol.">
        <title>High frequency of phylogenetically diverse reductive dehalogenase-homologous genes in deep subseafloor sedimentary metagenomes.</title>
        <authorList>
            <person name="Kawai M."/>
            <person name="Futagami T."/>
            <person name="Toyoda A."/>
            <person name="Takaki Y."/>
            <person name="Nishi S."/>
            <person name="Hori S."/>
            <person name="Arai W."/>
            <person name="Tsubouchi T."/>
            <person name="Morono Y."/>
            <person name="Uchiyama I."/>
            <person name="Ito T."/>
            <person name="Fujiyama A."/>
            <person name="Inagaki F."/>
            <person name="Takami H."/>
        </authorList>
    </citation>
    <scope>NUCLEOTIDE SEQUENCE</scope>
    <source>
        <strain evidence="1">Expedition CK06-06</strain>
    </source>
</reference>
<proteinExistence type="predicted"/>
<protein>
    <submittedName>
        <fullName evidence="1">Uncharacterized protein</fullName>
    </submittedName>
</protein>
<dbReference type="EMBL" id="BARS01034232">
    <property type="protein sequence ID" value="GAG19934.1"/>
    <property type="molecule type" value="Genomic_DNA"/>
</dbReference>
<accession>X0VNH2</accession>
<gene>
    <name evidence="1" type="ORF">S01H1_52917</name>
</gene>
<evidence type="ECO:0000313" key="1">
    <source>
        <dbReference type="EMBL" id="GAG19934.1"/>
    </source>
</evidence>
<comment type="caution">
    <text evidence="1">The sequence shown here is derived from an EMBL/GenBank/DDBJ whole genome shotgun (WGS) entry which is preliminary data.</text>
</comment>
<feature type="non-terminal residue" evidence="1">
    <location>
        <position position="1"/>
    </location>
</feature>
<sequence>VAGYDKGTAQILLLKRLREVEARLFEYISDY</sequence>